<dbReference type="KEGG" id="rmb:K529_017700"/>
<dbReference type="AlphaFoldDB" id="A0A1B1A7S3"/>
<geneLocation type="plasmid" evidence="1 2">
    <name>unnamed1</name>
</geneLocation>
<gene>
    <name evidence="1" type="ORF">K529_017700</name>
</gene>
<name>A0A1B1A7S3_9RHOB</name>
<evidence type="ECO:0000313" key="1">
    <source>
        <dbReference type="EMBL" id="ANP42603.1"/>
    </source>
</evidence>
<proteinExistence type="predicted"/>
<accession>A0A1B1A7S3</accession>
<dbReference type="EMBL" id="CP015231">
    <property type="protein sequence ID" value="ANP42603.1"/>
    <property type="molecule type" value="Genomic_DNA"/>
</dbReference>
<reference evidence="1 2" key="1">
    <citation type="journal article" date="2016" name="ISME J.">
        <title>Global occurrence and heterogeneity of the Roseobacter-clade species Ruegeria mobilis.</title>
        <authorList>
            <person name="Sonnenschein E."/>
            <person name="Gram L."/>
        </authorList>
    </citation>
    <scope>NUCLEOTIDE SEQUENCE [LARGE SCALE GENOMIC DNA]</scope>
    <source>
        <strain evidence="1 2">F1926</strain>
        <plasmid evidence="1 2">unnamed1</plasmid>
    </source>
</reference>
<evidence type="ECO:0000313" key="2">
    <source>
        <dbReference type="Proteomes" id="UP000013243"/>
    </source>
</evidence>
<organism evidence="1 2">
    <name type="scientific">Tritonibacter mobilis F1926</name>
    <dbReference type="NCBI Taxonomy" id="1265309"/>
    <lineage>
        <taxon>Bacteria</taxon>
        <taxon>Pseudomonadati</taxon>
        <taxon>Pseudomonadota</taxon>
        <taxon>Alphaproteobacteria</taxon>
        <taxon>Rhodobacterales</taxon>
        <taxon>Paracoccaceae</taxon>
        <taxon>Tritonibacter</taxon>
    </lineage>
</organism>
<dbReference type="Proteomes" id="UP000013243">
    <property type="component" value="Plasmid unnamed1"/>
</dbReference>
<protein>
    <submittedName>
        <fullName evidence="1">Uncharacterized protein</fullName>
    </submittedName>
</protein>
<keyword evidence="1" id="KW-0614">Plasmid</keyword>
<sequence>MIGVGGDHFGPKRLGEVLAAADLIFDRGVTLQVRGIAGVDGGAQEVGHELIRSLLNVHVMVALCFRPRERTQEGIEL</sequence>